<keyword evidence="2" id="KW-0285">Flavoprotein</keyword>
<dbReference type="PANTHER" id="PTHR46056:SF10">
    <property type="entry name" value="LONG-CHAIN-ALCOHOL OXIDASE FAO3"/>
    <property type="match status" value="1"/>
</dbReference>
<dbReference type="GO" id="GO:0016491">
    <property type="term" value="F:oxidoreductase activity"/>
    <property type="evidence" value="ECO:0007669"/>
    <property type="project" value="UniProtKB-KW"/>
</dbReference>
<comment type="caution">
    <text evidence="6">The sequence shown here is derived from an EMBL/GenBank/DDBJ whole genome shotgun (WGS) entry which is preliminary data.</text>
</comment>
<comment type="similarity">
    <text evidence="1">Belongs to the GMC oxidoreductase family.</text>
</comment>
<evidence type="ECO:0000256" key="5">
    <source>
        <dbReference type="SAM" id="Phobius"/>
    </source>
</evidence>
<keyword evidence="5" id="KW-1133">Transmembrane helix</keyword>
<dbReference type="AlphaFoldDB" id="A0AAW0L5P7"/>
<evidence type="ECO:0000256" key="4">
    <source>
        <dbReference type="ARBA" id="ARBA00023002"/>
    </source>
</evidence>
<dbReference type="Proteomes" id="UP000237347">
    <property type="component" value="Unassembled WGS sequence"/>
</dbReference>
<dbReference type="PANTHER" id="PTHR46056">
    <property type="entry name" value="LONG-CHAIN-ALCOHOL OXIDASE"/>
    <property type="match status" value="1"/>
</dbReference>
<dbReference type="EMBL" id="PKMF04000148">
    <property type="protein sequence ID" value="KAK7846977.1"/>
    <property type="molecule type" value="Genomic_DNA"/>
</dbReference>
<keyword evidence="5" id="KW-0472">Membrane</keyword>
<accession>A0AAW0L5P7</accession>
<keyword evidence="5" id="KW-0812">Transmembrane</keyword>
<gene>
    <name evidence="6" type="primary">FAO1_0</name>
    <name evidence="6" type="ORF">CFP56_007249</name>
</gene>
<keyword evidence="4" id="KW-0560">Oxidoreductase</keyword>
<keyword evidence="7" id="KW-1185">Reference proteome</keyword>
<organism evidence="6 7">
    <name type="scientific">Quercus suber</name>
    <name type="common">Cork oak</name>
    <dbReference type="NCBI Taxonomy" id="58331"/>
    <lineage>
        <taxon>Eukaryota</taxon>
        <taxon>Viridiplantae</taxon>
        <taxon>Streptophyta</taxon>
        <taxon>Embryophyta</taxon>
        <taxon>Tracheophyta</taxon>
        <taxon>Spermatophyta</taxon>
        <taxon>Magnoliopsida</taxon>
        <taxon>eudicotyledons</taxon>
        <taxon>Gunneridae</taxon>
        <taxon>Pentapetalae</taxon>
        <taxon>rosids</taxon>
        <taxon>fabids</taxon>
        <taxon>Fagales</taxon>
        <taxon>Fagaceae</taxon>
        <taxon>Quercus</taxon>
    </lineage>
</organism>
<proteinExistence type="inferred from homology"/>
<feature type="transmembrane region" description="Helical" evidence="5">
    <location>
        <begin position="169"/>
        <end position="189"/>
    </location>
</feature>
<name>A0AAW0L5P7_QUESU</name>
<evidence type="ECO:0000256" key="3">
    <source>
        <dbReference type="ARBA" id="ARBA00022827"/>
    </source>
</evidence>
<keyword evidence="3" id="KW-0274">FAD</keyword>
<sequence>MKRESHPLLRGGRRGESKYSHGWTAAEMQSLASICEALLPPLTLNSLEEKNEQPTEAVQSFYKASGSQFPIPDEAAELIGKRAVTEAVILVRVVLRALGTRLGTLLLCGPLCLSNKWPFVFNFSSISLENREKILQKWFRHRFLTPIRAAVLYIKALSLYNFFSRVMPHTLFAFSYIIFTTIISYFFFFF</sequence>
<evidence type="ECO:0000313" key="7">
    <source>
        <dbReference type="Proteomes" id="UP000237347"/>
    </source>
</evidence>
<protein>
    <submittedName>
        <fullName evidence="6">Long-chain-alcohol oxidase fao1</fullName>
    </submittedName>
</protein>
<evidence type="ECO:0000256" key="2">
    <source>
        <dbReference type="ARBA" id="ARBA00022630"/>
    </source>
</evidence>
<evidence type="ECO:0000313" key="6">
    <source>
        <dbReference type="EMBL" id="KAK7846977.1"/>
    </source>
</evidence>
<evidence type="ECO:0000256" key="1">
    <source>
        <dbReference type="ARBA" id="ARBA00010790"/>
    </source>
</evidence>
<reference evidence="6 7" key="1">
    <citation type="journal article" date="2018" name="Sci. Data">
        <title>The draft genome sequence of cork oak.</title>
        <authorList>
            <person name="Ramos A.M."/>
            <person name="Usie A."/>
            <person name="Barbosa P."/>
            <person name="Barros P.M."/>
            <person name="Capote T."/>
            <person name="Chaves I."/>
            <person name="Simoes F."/>
            <person name="Abreu I."/>
            <person name="Carrasquinho I."/>
            <person name="Faro C."/>
            <person name="Guimaraes J.B."/>
            <person name="Mendonca D."/>
            <person name="Nobrega F."/>
            <person name="Rodrigues L."/>
            <person name="Saibo N.J.M."/>
            <person name="Varela M.C."/>
            <person name="Egas C."/>
            <person name="Matos J."/>
            <person name="Miguel C.M."/>
            <person name="Oliveira M.M."/>
            <person name="Ricardo C.P."/>
            <person name="Goncalves S."/>
        </authorList>
    </citation>
    <scope>NUCLEOTIDE SEQUENCE [LARGE SCALE GENOMIC DNA]</scope>
    <source>
        <strain evidence="7">cv. HL8</strain>
    </source>
</reference>